<reference evidence="1 2" key="1">
    <citation type="submission" date="2017-11" db="EMBL/GenBank/DDBJ databases">
        <title>De novo assembly and phasing of dikaryotic genomes from two isolates of Puccinia coronata f. sp. avenae, the causal agent of oat crown rust.</title>
        <authorList>
            <person name="Miller M.E."/>
            <person name="Zhang Y."/>
            <person name="Omidvar V."/>
            <person name="Sperschneider J."/>
            <person name="Schwessinger B."/>
            <person name="Raley C."/>
            <person name="Palmer J.M."/>
            <person name="Garnica D."/>
            <person name="Upadhyaya N."/>
            <person name="Rathjen J."/>
            <person name="Taylor J.M."/>
            <person name="Park R.F."/>
            <person name="Dodds P.N."/>
            <person name="Hirsch C.D."/>
            <person name="Kianian S.F."/>
            <person name="Figueroa M."/>
        </authorList>
    </citation>
    <scope>NUCLEOTIDE SEQUENCE [LARGE SCALE GENOMIC DNA]</scope>
    <source>
        <strain evidence="1">12SD80</strain>
    </source>
</reference>
<accession>A0A2N5UEH0</accession>
<dbReference type="EMBL" id="PGCI01000165">
    <property type="protein sequence ID" value="PLW36128.1"/>
    <property type="molecule type" value="Genomic_DNA"/>
</dbReference>
<evidence type="ECO:0000313" key="2">
    <source>
        <dbReference type="Proteomes" id="UP000235392"/>
    </source>
</evidence>
<dbReference type="Proteomes" id="UP000235392">
    <property type="component" value="Unassembled WGS sequence"/>
</dbReference>
<sequence>MADIGDWEIVDFLAGRWWLLGEGVLSQWPLSAIVSVSTTDVYLPSTSATNGVGAEWGTATGGDIIAAGLISWCLI</sequence>
<gene>
    <name evidence="1" type="ORF">PCASD_11674</name>
</gene>
<dbReference type="AlphaFoldDB" id="A0A2N5UEH0"/>
<proteinExistence type="predicted"/>
<evidence type="ECO:0000313" key="1">
    <source>
        <dbReference type="EMBL" id="PLW36128.1"/>
    </source>
</evidence>
<name>A0A2N5UEH0_9BASI</name>
<comment type="caution">
    <text evidence="1">The sequence shown here is derived from an EMBL/GenBank/DDBJ whole genome shotgun (WGS) entry which is preliminary data.</text>
</comment>
<organism evidence="1 2">
    <name type="scientific">Puccinia coronata f. sp. avenae</name>
    <dbReference type="NCBI Taxonomy" id="200324"/>
    <lineage>
        <taxon>Eukaryota</taxon>
        <taxon>Fungi</taxon>
        <taxon>Dikarya</taxon>
        <taxon>Basidiomycota</taxon>
        <taxon>Pucciniomycotina</taxon>
        <taxon>Pucciniomycetes</taxon>
        <taxon>Pucciniales</taxon>
        <taxon>Pucciniaceae</taxon>
        <taxon>Puccinia</taxon>
    </lineage>
</organism>
<protein>
    <submittedName>
        <fullName evidence="1">Uncharacterized protein</fullName>
    </submittedName>
</protein>